<feature type="region of interest" description="Disordered" evidence="1">
    <location>
        <begin position="107"/>
        <end position="132"/>
    </location>
</feature>
<evidence type="ECO:0000256" key="1">
    <source>
        <dbReference type="SAM" id="MobiDB-lite"/>
    </source>
</evidence>
<organism evidence="2 3">
    <name type="scientific">Phyllobacterium phragmitis</name>
    <dbReference type="NCBI Taxonomy" id="2670329"/>
    <lineage>
        <taxon>Bacteria</taxon>
        <taxon>Pseudomonadati</taxon>
        <taxon>Pseudomonadota</taxon>
        <taxon>Alphaproteobacteria</taxon>
        <taxon>Hyphomicrobiales</taxon>
        <taxon>Phyllobacteriaceae</taxon>
        <taxon>Phyllobacterium</taxon>
    </lineage>
</organism>
<gene>
    <name evidence="2" type="ORF">PPNSA23_41360</name>
</gene>
<evidence type="ECO:0008006" key="4">
    <source>
        <dbReference type="Google" id="ProtNLM"/>
    </source>
</evidence>
<dbReference type="RefSeq" id="WP_407866653.1">
    <property type="nucleotide sequence ID" value="NZ_BAAFZP010000002.1"/>
</dbReference>
<keyword evidence="3" id="KW-1185">Reference proteome</keyword>
<dbReference type="EMBL" id="BAAFZP010000002">
    <property type="protein sequence ID" value="GAB1584193.1"/>
    <property type="molecule type" value="Genomic_DNA"/>
</dbReference>
<reference evidence="2 3" key="1">
    <citation type="submission" date="2024-10" db="EMBL/GenBank/DDBJ databases">
        <title>Isolation, draft genome sequencing and identification of Phyllobacterium sp. NSA23, isolated from leaf soil.</title>
        <authorList>
            <person name="Akita H."/>
        </authorList>
    </citation>
    <scope>NUCLEOTIDE SEQUENCE [LARGE SCALE GENOMIC DNA]</scope>
    <source>
        <strain evidence="2 3">NSA23</strain>
    </source>
</reference>
<dbReference type="Pfam" id="PF13384">
    <property type="entry name" value="HTH_23"/>
    <property type="match status" value="1"/>
</dbReference>
<protein>
    <recommendedName>
        <fullName evidence="4">Transposase</fullName>
    </recommendedName>
</protein>
<evidence type="ECO:0000313" key="3">
    <source>
        <dbReference type="Proteomes" id="UP001628091"/>
    </source>
</evidence>
<name>A0ABQ0H5H7_9HYPH</name>
<dbReference type="Proteomes" id="UP001628091">
    <property type="component" value="Unassembled WGS sequence"/>
</dbReference>
<dbReference type="Gene3D" id="1.10.10.10">
    <property type="entry name" value="Winged helix-like DNA-binding domain superfamily/Winged helix DNA-binding domain"/>
    <property type="match status" value="1"/>
</dbReference>
<proteinExistence type="predicted"/>
<dbReference type="SUPFAM" id="SSF46689">
    <property type="entry name" value="Homeodomain-like"/>
    <property type="match status" value="1"/>
</dbReference>
<dbReference type="InterPro" id="IPR009057">
    <property type="entry name" value="Homeodomain-like_sf"/>
</dbReference>
<feature type="compositionally biased region" description="Basic residues" evidence="1">
    <location>
        <begin position="108"/>
        <end position="119"/>
    </location>
</feature>
<dbReference type="InterPro" id="IPR036388">
    <property type="entry name" value="WH-like_DNA-bd_sf"/>
</dbReference>
<accession>A0ABQ0H5H7</accession>
<sequence length="132" mass="14428">MTRSLSRDLRGRVIAAIEDGVSTHEAARRFRIGISTAGVWYRRYRETGETEARKQGQPSRSKLDAHEAFILGLIEEDAPDITLAEMGSALSPSTACGLTLDDLAVPRPARHHVQKRRRTPQSSSAQTSCAAA</sequence>
<comment type="caution">
    <text evidence="2">The sequence shown here is derived from an EMBL/GenBank/DDBJ whole genome shotgun (WGS) entry which is preliminary data.</text>
</comment>
<feature type="compositionally biased region" description="Low complexity" evidence="1">
    <location>
        <begin position="121"/>
        <end position="132"/>
    </location>
</feature>
<evidence type="ECO:0000313" key="2">
    <source>
        <dbReference type="EMBL" id="GAB1584193.1"/>
    </source>
</evidence>